<evidence type="ECO:0000313" key="3">
    <source>
        <dbReference type="Proteomes" id="UP001448207"/>
    </source>
</evidence>
<sequence>MPIAIPRSSSLLAVHSDHSTSEILSNQENMASNTESEIDDNLPRPSFSRTAFDRNALRERSTRHVPRIPRLRRPYAATYPFDVRVEELHNVARIEGRDTIVQVPSTEIQNIDYNIPSTQSTTVESVLAEVKDGSYEKLLDFIAIFTDGGEYSPYYSLSNIQTNDESVYCSSNRTGSMNIKLMYCIWMRDTALAERSCVITKIIIKVPRQHTDGPCRYGLIFFTHKPIAIENTTKYDHFTKKDYEAHIADMEKTGGVDDICPVGWFEISGSNQCVVNIKDRSGRYLLIKLLREEEECRYMDIQYIGIVGYVGPRAFFSVPVLQ</sequence>
<dbReference type="Proteomes" id="UP001448207">
    <property type="component" value="Unassembled WGS sequence"/>
</dbReference>
<name>A0ABR3ASR9_PHYBL</name>
<organism evidence="2 3">
    <name type="scientific">Phycomyces blakesleeanus</name>
    <dbReference type="NCBI Taxonomy" id="4837"/>
    <lineage>
        <taxon>Eukaryota</taxon>
        <taxon>Fungi</taxon>
        <taxon>Fungi incertae sedis</taxon>
        <taxon>Mucoromycota</taxon>
        <taxon>Mucoromycotina</taxon>
        <taxon>Mucoromycetes</taxon>
        <taxon>Mucorales</taxon>
        <taxon>Phycomycetaceae</taxon>
        <taxon>Phycomyces</taxon>
    </lineage>
</organism>
<feature type="region of interest" description="Disordered" evidence="1">
    <location>
        <begin position="25"/>
        <end position="45"/>
    </location>
</feature>
<keyword evidence="3" id="KW-1185">Reference proteome</keyword>
<reference evidence="2 3" key="1">
    <citation type="submission" date="2024-04" db="EMBL/GenBank/DDBJ databases">
        <title>Symmetric and asymmetric DNA N6-adenine methylation regulates different biological responses in Mucorales.</title>
        <authorList>
            <consortium name="Lawrence Berkeley National Laboratory"/>
            <person name="Lax C."/>
            <person name="Mondo S.J."/>
            <person name="Osorio-Concepcion M."/>
            <person name="Muszewska A."/>
            <person name="Corrochano-Luque M."/>
            <person name="Gutierrez G."/>
            <person name="Riley R."/>
            <person name="Lipzen A."/>
            <person name="Guo J."/>
            <person name="Hundley H."/>
            <person name="Amirebrahimi M."/>
            <person name="Ng V."/>
            <person name="Lorenzo-Gutierrez D."/>
            <person name="Binder U."/>
            <person name="Yang J."/>
            <person name="Song Y."/>
            <person name="Canovas D."/>
            <person name="Navarro E."/>
            <person name="Freitag M."/>
            <person name="Gabaldon T."/>
            <person name="Grigoriev I.V."/>
            <person name="Corrochano L.M."/>
            <person name="Nicolas F.E."/>
            <person name="Garre V."/>
        </authorList>
    </citation>
    <scope>NUCLEOTIDE SEQUENCE [LARGE SCALE GENOMIC DNA]</scope>
    <source>
        <strain evidence="2 3">L51</strain>
    </source>
</reference>
<evidence type="ECO:0000256" key="1">
    <source>
        <dbReference type="SAM" id="MobiDB-lite"/>
    </source>
</evidence>
<gene>
    <name evidence="2" type="ORF">J3Q64DRAFT_1205435</name>
</gene>
<proteinExistence type="predicted"/>
<evidence type="ECO:0000313" key="2">
    <source>
        <dbReference type="EMBL" id="KAL0081023.1"/>
    </source>
</evidence>
<comment type="caution">
    <text evidence="2">The sequence shown here is derived from an EMBL/GenBank/DDBJ whole genome shotgun (WGS) entry which is preliminary data.</text>
</comment>
<feature type="compositionally biased region" description="Polar residues" evidence="1">
    <location>
        <begin position="25"/>
        <end position="35"/>
    </location>
</feature>
<protein>
    <submittedName>
        <fullName evidence="2">Uncharacterized protein</fullName>
    </submittedName>
</protein>
<dbReference type="EMBL" id="JBCLYO010000019">
    <property type="protein sequence ID" value="KAL0081023.1"/>
    <property type="molecule type" value="Genomic_DNA"/>
</dbReference>
<accession>A0ABR3ASR9</accession>